<feature type="region of interest" description="Disordered" evidence="1">
    <location>
        <begin position="141"/>
        <end position="162"/>
    </location>
</feature>
<dbReference type="InterPro" id="IPR008996">
    <property type="entry name" value="IL1/FGF"/>
</dbReference>
<sequence length="191" mass="21477">MTTSWFNLITGLVKAESKECVFKEYVTGEFFSQFETCHKNDDDLAWHLSVDSKGKVTAEPDTKEHGDKNLDFIVKLPEEQAVFCKQMSADRRNRAEKQPMKTSHTRKTMSSMENTQYQQGSCGSIVQRAFASRAVGQQCASRSSDVVHQSSSDSQYSQSERSYSFTDSMEIAGFTSDSSLESFKGMYDGCL</sequence>
<dbReference type="Proteomes" id="UP001152795">
    <property type="component" value="Unassembled WGS sequence"/>
</dbReference>
<feature type="region of interest" description="Disordered" evidence="1">
    <location>
        <begin position="90"/>
        <end position="114"/>
    </location>
</feature>
<gene>
    <name evidence="2" type="ORF">PACLA_8A061045</name>
</gene>
<dbReference type="SUPFAM" id="SSF50353">
    <property type="entry name" value="Cytokine"/>
    <property type="match status" value="1"/>
</dbReference>
<proteinExistence type="predicted"/>
<evidence type="ECO:0000313" key="2">
    <source>
        <dbReference type="EMBL" id="CAB4015320.1"/>
    </source>
</evidence>
<name>A0A6S7IG81_PARCT</name>
<dbReference type="Gene3D" id="2.80.10.50">
    <property type="match status" value="1"/>
</dbReference>
<comment type="caution">
    <text evidence="2">The sequence shown here is derived from an EMBL/GenBank/DDBJ whole genome shotgun (WGS) entry which is preliminary data.</text>
</comment>
<reference evidence="2" key="1">
    <citation type="submission" date="2020-04" db="EMBL/GenBank/DDBJ databases">
        <authorList>
            <person name="Alioto T."/>
            <person name="Alioto T."/>
            <person name="Gomez Garrido J."/>
        </authorList>
    </citation>
    <scope>NUCLEOTIDE SEQUENCE</scope>
    <source>
        <strain evidence="2">A484AB</strain>
    </source>
</reference>
<evidence type="ECO:0000313" key="3">
    <source>
        <dbReference type="Proteomes" id="UP001152795"/>
    </source>
</evidence>
<dbReference type="AlphaFoldDB" id="A0A6S7IG81"/>
<dbReference type="OrthoDB" id="6158176at2759"/>
<keyword evidence="3" id="KW-1185">Reference proteome</keyword>
<protein>
    <submittedName>
        <fullName evidence="2">Fibroblast growth factor 16-like</fullName>
    </submittedName>
</protein>
<evidence type="ECO:0000256" key="1">
    <source>
        <dbReference type="SAM" id="MobiDB-lite"/>
    </source>
</evidence>
<accession>A0A6S7IG81</accession>
<dbReference type="EMBL" id="CACRXK020008669">
    <property type="protein sequence ID" value="CAB4015320.1"/>
    <property type="molecule type" value="Genomic_DNA"/>
</dbReference>
<feature type="compositionally biased region" description="Basic and acidic residues" evidence="1">
    <location>
        <begin position="90"/>
        <end position="99"/>
    </location>
</feature>
<organism evidence="2 3">
    <name type="scientific">Paramuricea clavata</name>
    <name type="common">Red gorgonian</name>
    <name type="synonym">Violescent sea-whip</name>
    <dbReference type="NCBI Taxonomy" id="317549"/>
    <lineage>
        <taxon>Eukaryota</taxon>
        <taxon>Metazoa</taxon>
        <taxon>Cnidaria</taxon>
        <taxon>Anthozoa</taxon>
        <taxon>Octocorallia</taxon>
        <taxon>Malacalcyonacea</taxon>
        <taxon>Plexauridae</taxon>
        <taxon>Paramuricea</taxon>
    </lineage>
</organism>